<keyword evidence="12" id="KW-1185">Reference proteome</keyword>
<dbReference type="SUPFAM" id="SSF53955">
    <property type="entry name" value="Lysozyme-like"/>
    <property type="match status" value="1"/>
</dbReference>
<dbReference type="Proteomes" id="UP000192578">
    <property type="component" value="Unassembled WGS sequence"/>
</dbReference>
<evidence type="ECO:0000313" key="12">
    <source>
        <dbReference type="Proteomes" id="UP000192578"/>
    </source>
</evidence>
<dbReference type="Pfam" id="PF01400">
    <property type="entry name" value="Astacin"/>
    <property type="match status" value="1"/>
</dbReference>
<dbReference type="EC" id="3.4.24.-" evidence="7"/>
<dbReference type="AlphaFoldDB" id="A0A9X6NJI5"/>
<dbReference type="Gene3D" id="3.40.390.10">
    <property type="entry name" value="Collagenase (Catalytic Domain)"/>
    <property type="match status" value="1"/>
</dbReference>
<dbReference type="PROSITE" id="PS51864">
    <property type="entry name" value="ASTACIN"/>
    <property type="match status" value="1"/>
</dbReference>
<dbReference type="PANTHER" id="PTHR10127:SF780">
    <property type="entry name" value="METALLOENDOPEPTIDASE"/>
    <property type="match status" value="1"/>
</dbReference>
<dbReference type="CDD" id="cd04280">
    <property type="entry name" value="ZnMc_astacin_like"/>
    <property type="match status" value="1"/>
</dbReference>
<evidence type="ECO:0000256" key="2">
    <source>
        <dbReference type="ARBA" id="ARBA00022723"/>
    </source>
</evidence>
<reference evidence="12" key="1">
    <citation type="submission" date="2017-01" db="EMBL/GenBank/DDBJ databases">
        <title>Comparative genomics of anhydrobiosis in the tardigrade Hypsibius dujardini.</title>
        <authorList>
            <person name="Yoshida Y."/>
            <person name="Koutsovoulos G."/>
            <person name="Laetsch D."/>
            <person name="Stevens L."/>
            <person name="Kumar S."/>
            <person name="Horikawa D."/>
            <person name="Ishino K."/>
            <person name="Komine S."/>
            <person name="Tomita M."/>
            <person name="Blaxter M."/>
            <person name="Arakawa K."/>
        </authorList>
    </citation>
    <scope>NUCLEOTIDE SEQUENCE [LARGE SCALE GENOMIC DNA]</scope>
    <source>
        <strain evidence="12">Z151</strain>
    </source>
</reference>
<dbReference type="GO" id="GO:0006508">
    <property type="term" value="P:proteolysis"/>
    <property type="evidence" value="ECO:0007669"/>
    <property type="project" value="UniProtKB-KW"/>
</dbReference>
<feature type="signal peptide" evidence="7">
    <location>
        <begin position="1"/>
        <end position="26"/>
    </location>
</feature>
<dbReference type="InterPro" id="IPR018392">
    <property type="entry name" value="LysM"/>
</dbReference>
<evidence type="ECO:0000256" key="8">
    <source>
        <dbReference type="SAM" id="MobiDB-lite"/>
    </source>
</evidence>
<dbReference type="InterPro" id="IPR023346">
    <property type="entry name" value="Lysozyme-like_dom_sf"/>
</dbReference>
<dbReference type="SMART" id="SM00257">
    <property type="entry name" value="LysM"/>
    <property type="match status" value="1"/>
</dbReference>
<dbReference type="GO" id="GO:0008270">
    <property type="term" value="F:zinc ion binding"/>
    <property type="evidence" value="ECO:0007669"/>
    <property type="project" value="UniProtKB-UniRule"/>
</dbReference>
<evidence type="ECO:0000313" key="11">
    <source>
        <dbReference type="EMBL" id="OWA55022.1"/>
    </source>
</evidence>
<dbReference type="PROSITE" id="PS51782">
    <property type="entry name" value="LYSM"/>
    <property type="match status" value="1"/>
</dbReference>
<evidence type="ECO:0000256" key="4">
    <source>
        <dbReference type="ARBA" id="ARBA00022833"/>
    </source>
</evidence>
<keyword evidence="7" id="KW-0732">Signal</keyword>
<feature type="binding site" evidence="6">
    <location>
        <position position="493"/>
    </location>
    <ligand>
        <name>Zn(2+)</name>
        <dbReference type="ChEBI" id="CHEBI:29105"/>
        <note>catalytic</note>
    </ligand>
</feature>
<evidence type="ECO:0000256" key="5">
    <source>
        <dbReference type="ARBA" id="ARBA00023049"/>
    </source>
</evidence>
<accession>A0A9X6NJI5</accession>
<dbReference type="SUPFAM" id="SSF54106">
    <property type="entry name" value="LysM domain"/>
    <property type="match status" value="1"/>
</dbReference>
<dbReference type="EMBL" id="MTYJ01000509">
    <property type="protein sequence ID" value="OWA55022.1"/>
    <property type="molecule type" value="Genomic_DNA"/>
</dbReference>
<feature type="domain" description="Peptidase M12A" evidence="10">
    <location>
        <begin position="397"/>
        <end position="590"/>
    </location>
</feature>
<keyword evidence="4 6" id="KW-0862">Zinc</keyword>
<comment type="caution">
    <text evidence="6">Lacks conserved residue(s) required for the propagation of feature annotation.</text>
</comment>
<keyword evidence="5 6" id="KW-0482">Metalloprotease</keyword>
<dbReference type="InterPro" id="IPR006026">
    <property type="entry name" value="Peptidase_Metallo"/>
</dbReference>
<dbReference type="CDD" id="cd00325">
    <property type="entry name" value="chitinase_GH19"/>
    <property type="match status" value="1"/>
</dbReference>
<dbReference type="InterPro" id="IPR001506">
    <property type="entry name" value="Peptidase_M12A"/>
</dbReference>
<evidence type="ECO:0000256" key="3">
    <source>
        <dbReference type="ARBA" id="ARBA00022801"/>
    </source>
</evidence>
<keyword evidence="3 6" id="KW-0378">Hydrolase</keyword>
<evidence type="ECO:0000256" key="1">
    <source>
        <dbReference type="ARBA" id="ARBA00022670"/>
    </source>
</evidence>
<dbReference type="PANTHER" id="PTHR10127">
    <property type="entry name" value="DISCOIDIN, CUB, EGF, LAMININ , AND ZINC METALLOPROTEASE DOMAIN CONTAINING"/>
    <property type="match status" value="1"/>
</dbReference>
<comment type="caution">
    <text evidence="11">The sequence shown here is derived from an EMBL/GenBank/DDBJ whole genome shotgun (WGS) entry which is preliminary data.</text>
</comment>
<feature type="region of interest" description="Disordered" evidence="8">
    <location>
        <begin position="936"/>
        <end position="956"/>
    </location>
</feature>
<dbReference type="PRINTS" id="PR00480">
    <property type="entry name" value="ASTACIN"/>
</dbReference>
<evidence type="ECO:0000256" key="6">
    <source>
        <dbReference type="PROSITE-ProRule" id="PRU01211"/>
    </source>
</evidence>
<dbReference type="SUPFAM" id="SSF55486">
    <property type="entry name" value="Metalloproteases ('zincins'), catalytic domain"/>
    <property type="match status" value="1"/>
</dbReference>
<name>A0A9X6NJI5_HYPEX</name>
<feature type="chain" id="PRO_5041013185" description="Metalloendopeptidase" evidence="7">
    <location>
        <begin position="27"/>
        <end position="956"/>
    </location>
</feature>
<gene>
    <name evidence="11" type="ORF">BV898_19407</name>
</gene>
<dbReference type="OrthoDB" id="291007at2759"/>
<dbReference type="GO" id="GO:0004222">
    <property type="term" value="F:metalloendopeptidase activity"/>
    <property type="evidence" value="ECO:0007669"/>
    <property type="project" value="UniProtKB-UniRule"/>
</dbReference>
<evidence type="ECO:0000259" key="10">
    <source>
        <dbReference type="PROSITE" id="PS51864"/>
    </source>
</evidence>
<feature type="active site" evidence="6">
    <location>
        <position position="490"/>
    </location>
</feature>
<dbReference type="Gene3D" id="3.10.350.10">
    <property type="entry name" value="LysM domain"/>
    <property type="match status" value="1"/>
</dbReference>
<dbReference type="CDD" id="cd00118">
    <property type="entry name" value="LysM"/>
    <property type="match status" value="1"/>
</dbReference>
<organism evidence="11 12">
    <name type="scientific">Hypsibius exemplaris</name>
    <name type="common">Freshwater tardigrade</name>
    <dbReference type="NCBI Taxonomy" id="2072580"/>
    <lineage>
        <taxon>Eukaryota</taxon>
        <taxon>Metazoa</taxon>
        <taxon>Ecdysozoa</taxon>
        <taxon>Tardigrada</taxon>
        <taxon>Eutardigrada</taxon>
        <taxon>Parachela</taxon>
        <taxon>Hypsibioidea</taxon>
        <taxon>Hypsibiidae</taxon>
        <taxon>Hypsibius</taxon>
    </lineage>
</organism>
<dbReference type="InterPro" id="IPR024079">
    <property type="entry name" value="MetalloPept_cat_dom_sf"/>
</dbReference>
<dbReference type="Pfam" id="PF01476">
    <property type="entry name" value="LysM"/>
    <property type="match status" value="1"/>
</dbReference>
<protein>
    <recommendedName>
        <fullName evidence="7">Metalloendopeptidase</fullName>
        <ecNumber evidence="7">3.4.24.-</ecNumber>
    </recommendedName>
</protein>
<dbReference type="SMART" id="SM00235">
    <property type="entry name" value="ZnMc"/>
    <property type="match status" value="1"/>
</dbReference>
<sequence length="956" mass="104067">MIAARRAKSGANFLCFGAVLSHGCSGSITCCGELTCDNVANGMYWGHCQSSGRVGSPSNRASLSPVNYCAPPVSFGFSGPLCSQSEFNAAVVNAGDQKVTPSDEQHRNFVGRAANGQITTKRELAMFLANIIDESAGLTTKEEWGITRDVPPAPGTYTNTVVVPGKDYHGRGYIQLTQSIVQRPPIAVQPRSGENQRRDVSFWYWSALVHNAPDVQGGNFGATTRAINGALECGGAKQARKRITMYYEVLKAFGLFIGETHCPNACDCVIPTASGGTGKSIGDPAIKPSPIGGGCAQTYTIKSGDNFWLIGSNNGMTIAQLKSNNPSISNPSAIQIGQFKVPQKFPMRPRACFPKIGGNTYPLDHQTTLNLSAMTSSKEISNFKTIRPLWRQGVLMSAKKGTNVKWPGAKIYYTIAHYFDEQEKSVIRNAINHIEHRTCIRFEQRTAQHDYISIVHEDEGCWSYMGRIGGAQQLNLARSGCVEIGVVIHEFLHALGFYHEQSRSDRNDYIIIDWNNIRQDKWSNYKLEDTNNLGTPYDYGSVMHYGLDAFALSSRPAFIPKVKGITSKIGQREGLSAIDVQRVNKFYGCGGTGTVIVAPTKTPSRCIEDNIPCGTDGNCYNPTYHACDNSRIVVCKIGQLPCGIQCFSVATQTCTSDNKIASCPANHILCNKVTCYNPAKHTCRDEKFIACAAGQLPCGKACYTTERSTCLDGKIRSCPNGEVLCNPRECYDPTKHTCKEGVLVKCQSGQLPCGTGCHNTALQNCVAGDQIIPVPKQTVCDGSYERGCGCHRGWCYTFMTVPKAKEWDTWCYTQRLGVAEPSEQWAACSNNDHSQCSTQMTCGNEKRYKGDGNEGDLIAAPPPTTRGDCDGSYERGCGCEQGWCYTFTTTPAAKAWDPWCWTQKLGVSQPNQDWAACPNNDHTLCHSQMTCGDQNRYSGGPGDVINPPPTTASASG</sequence>
<proteinExistence type="predicted"/>
<dbReference type="InterPro" id="IPR034035">
    <property type="entry name" value="Astacin-like_dom"/>
</dbReference>
<evidence type="ECO:0000256" key="7">
    <source>
        <dbReference type="RuleBase" id="RU361183"/>
    </source>
</evidence>
<dbReference type="InterPro" id="IPR036779">
    <property type="entry name" value="LysM_dom_sf"/>
</dbReference>
<keyword evidence="2 6" id="KW-0479">Metal-binding</keyword>
<feature type="domain" description="LysM" evidence="9">
    <location>
        <begin position="297"/>
        <end position="342"/>
    </location>
</feature>
<feature type="binding site" evidence="6">
    <location>
        <position position="489"/>
    </location>
    <ligand>
        <name>Zn(2+)</name>
        <dbReference type="ChEBI" id="CHEBI:29105"/>
        <note>catalytic</note>
    </ligand>
</feature>
<feature type="binding site" evidence="6">
    <location>
        <position position="499"/>
    </location>
    <ligand>
        <name>Zn(2+)</name>
        <dbReference type="ChEBI" id="CHEBI:29105"/>
        <note>catalytic</note>
    </ligand>
</feature>
<evidence type="ECO:0000259" key="9">
    <source>
        <dbReference type="PROSITE" id="PS51782"/>
    </source>
</evidence>
<dbReference type="Gene3D" id="1.10.530.10">
    <property type="match status" value="2"/>
</dbReference>
<comment type="cofactor">
    <cofactor evidence="6 7">
        <name>Zn(2+)</name>
        <dbReference type="ChEBI" id="CHEBI:29105"/>
    </cofactor>
    <text evidence="6 7">Binds 1 zinc ion per subunit.</text>
</comment>
<keyword evidence="1 6" id="KW-0645">Protease</keyword>